<sequence>PSAVFATLSDQSQTFSEHVPSLLNQQQLPKQTQVPLLPKQKSQENVPLLNNQASSYTRPASLSMEEQQPFLHQIQLMQDATPDINTAQLENQKIVSASLMELSSSAQNKPTTSL</sequence>
<proteinExistence type="predicted"/>
<feature type="non-terminal residue" evidence="2">
    <location>
        <position position="1"/>
    </location>
</feature>
<dbReference type="EMBL" id="HACG01026845">
    <property type="protein sequence ID" value="CEK73710.1"/>
    <property type="molecule type" value="Transcribed_RNA"/>
</dbReference>
<evidence type="ECO:0000313" key="2">
    <source>
        <dbReference type="EMBL" id="CEK73710.1"/>
    </source>
</evidence>
<reference evidence="2" key="1">
    <citation type="submission" date="2014-12" db="EMBL/GenBank/DDBJ databases">
        <title>Insight into the proteome of Arion vulgaris.</title>
        <authorList>
            <person name="Aradska J."/>
            <person name="Bulat T."/>
            <person name="Smidak R."/>
            <person name="Sarate P."/>
            <person name="Gangsoo J."/>
            <person name="Sialana F."/>
            <person name="Bilban M."/>
            <person name="Lubec G."/>
        </authorList>
    </citation>
    <scope>NUCLEOTIDE SEQUENCE</scope>
    <source>
        <tissue evidence="2">Skin</tissue>
    </source>
</reference>
<gene>
    <name evidence="2" type="primary">ORF87918</name>
</gene>
<feature type="compositionally biased region" description="Polar residues" evidence="1">
    <location>
        <begin position="24"/>
        <end position="34"/>
    </location>
</feature>
<feature type="compositionally biased region" description="Polar residues" evidence="1">
    <location>
        <begin position="43"/>
        <end position="61"/>
    </location>
</feature>
<feature type="non-terminal residue" evidence="2">
    <location>
        <position position="114"/>
    </location>
</feature>
<evidence type="ECO:0000256" key="1">
    <source>
        <dbReference type="SAM" id="MobiDB-lite"/>
    </source>
</evidence>
<feature type="region of interest" description="Disordered" evidence="1">
    <location>
        <begin position="24"/>
        <end position="61"/>
    </location>
</feature>
<protein>
    <submittedName>
        <fullName evidence="2">Uncharacterized protein</fullName>
    </submittedName>
</protein>
<accession>A0A0B7A175</accession>
<dbReference type="AlphaFoldDB" id="A0A0B7A175"/>
<organism evidence="2">
    <name type="scientific">Arion vulgaris</name>
    <dbReference type="NCBI Taxonomy" id="1028688"/>
    <lineage>
        <taxon>Eukaryota</taxon>
        <taxon>Metazoa</taxon>
        <taxon>Spiralia</taxon>
        <taxon>Lophotrochozoa</taxon>
        <taxon>Mollusca</taxon>
        <taxon>Gastropoda</taxon>
        <taxon>Heterobranchia</taxon>
        <taxon>Euthyneura</taxon>
        <taxon>Panpulmonata</taxon>
        <taxon>Eupulmonata</taxon>
        <taxon>Stylommatophora</taxon>
        <taxon>Helicina</taxon>
        <taxon>Arionoidea</taxon>
        <taxon>Arionidae</taxon>
        <taxon>Arion</taxon>
    </lineage>
</organism>
<name>A0A0B7A175_9EUPU</name>